<evidence type="ECO:0000313" key="1">
    <source>
        <dbReference type="EMBL" id="NNU77859.1"/>
    </source>
</evidence>
<comment type="caution">
    <text evidence="1">The sequence shown here is derived from an EMBL/GenBank/DDBJ whole genome shotgun (WGS) entry which is preliminary data.</text>
</comment>
<accession>A0A7Y3SYT5</accession>
<reference evidence="1 2" key="1">
    <citation type="submission" date="2020-05" db="EMBL/GenBank/DDBJ databases">
        <title>Complete genome of Clostridium estertheticum subspecies estertheticum, isolated from Vacuum packed lamb meat from New Zealand imported to Switzerland.</title>
        <authorList>
            <person name="Wambui J."/>
            <person name="Stevens M.J.A."/>
            <person name="Stephan R."/>
        </authorList>
    </citation>
    <scope>NUCLEOTIDE SEQUENCE [LARGE SCALE GENOMIC DNA]</scope>
    <source>
        <strain evidence="1 2">CEST001</strain>
    </source>
</reference>
<proteinExistence type="predicted"/>
<dbReference type="Proteomes" id="UP000531659">
    <property type="component" value="Unassembled WGS sequence"/>
</dbReference>
<dbReference type="RefSeq" id="WP_171298475.1">
    <property type="nucleotide sequence ID" value="NZ_CP087098.1"/>
</dbReference>
<name>A0A7Y3SYT5_9CLOT</name>
<gene>
    <name evidence="1" type="ORF">HLQ16_18160</name>
</gene>
<dbReference type="AlphaFoldDB" id="A0A7Y3SYT5"/>
<sequence length="195" mass="23133">MEYLAKNNSENSFRTFMMVLDEVIVGSTLDGKGMVAEWISAKVYYDLLQSILNNRESDFECLVKLPLETASTYIKVANLFIYKSNLDFKEVIDLAVRIFLKYGYYSFFESLRLIMWAKWCQVCKNENMPNILLKYILLRNVREIEDNKEEYEFFIKHVEYISENGFITSIDNKKLNDDIQKNHFEIYNSENHGMN</sequence>
<protein>
    <submittedName>
        <fullName evidence="1">Uncharacterized protein</fullName>
    </submittedName>
</protein>
<dbReference type="EMBL" id="JABEYB010000016">
    <property type="protein sequence ID" value="NNU77859.1"/>
    <property type="molecule type" value="Genomic_DNA"/>
</dbReference>
<evidence type="ECO:0000313" key="2">
    <source>
        <dbReference type="Proteomes" id="UP000531659"/>
    </source>
</evidence>
<organism evidence="1 2">
    <name type="scientific">Clostridium estertheticum</name>
    <dbReference type="NCBI Taxonomy" id="238834"/>
    <lineage>
        <taxon>Bacteria</taxon>
        <taxon>Bacillati</taxon>
        <taxon>Bacillota</taxon>
        <taxon>Clostridia</taxon>
        <taxon>Eubacteriales</taxon>
        <taxon>Clostridiaceae</taxon>
        <taxon>Clostridium</taxon>
    </lineage>
</organism>